<dbReference type="PANTHER" id="PTHR14614:SF130">
    <property type="entry name" value="PROTEIN-LYSINE N-METHYLTRANSFERASE EEF2KMT"/>
    <property type="match status" value="1"/>
</dbReference>
<dbReference type="GO" id="GO:0005737">
    <property type="term" value="C:cytoplasm"/>
    <property type="evidence" value="ECO:0007669"/>
    <property type="project" value="TreeGrafter"/>
</dbReference>
<comment type="caution">
    <text evidence="1">The sequence shown here is derived from an EMBL/GenBank/DDBJ whole genome shotgun (WGS) entry which is preliminary data.</text>
</comment>
<dbReference type="InterPro" id="IPR019410">
    <property type="entry name" value="Methyltransf_16"/>
</dbReference>
<dbReference type="RefSeq" id="XP_049264908.1">
    <property type="nucleotide sequence ID" value="XM_049405452.1"/>
</dbReference>
<accession>A0A8J5QQ62</accession>
<gene>
    <name evidence="1" type="ORF">J8A68_001772</name>
</gene>
<dbReference type="GO" id="GO:0008757">
    <property type="term" value="F:S-adenosylmethionine-dependent methyltransferase activity"/>
    <property type="evidence" value="ECO:0007669"/>
    <property type="project" value="UniProtKB-ARBA"/>
</dbReference>
<dbReference type="Pfam" id="PF10294">
    <property type="entry name" value="Methyltransf_16"/>
    <property type="match status" value="1"/>
</dbReference>
<proteinExistence type="predicted"/>
<dbReference type="OrthoDB" id="194386at2759"/>
<protein>
    <submittedName>
        <fullName evidence="1">Uncharacterized protein</fullName>
    </submittedName>
</protein>
<organism evidence="1 2">
    <name type="scientific">[Candida] subhashii</name>
    <dbReference type="NCBI Taxonomy" id="561895"/>
    <lineage>
        <taxon>Eukaryota</taxon>
        <taxon>Fungi</taxon>
        <taxon>Dikarya</taxon>
        <taxon>Ascomycota</taxon>
        <taxon>Saccharomycotina</taxon>
        <taxon>Pichiomycetes</taxon>
        <taxon>Debaryomycetaceae</taxon>
        <taxon>Spathaspora</taxon>
    </lineage>
</organism>
<dbReference type="AlphaFoldDB" id="A0A8J5QQ62"/>
<evidence type="ECO:0000313" key="1">
    <source>
        <dbReference type="EMBL" id="KAG7664676.1"/>
    </source>
</evidence>
<dbReference type="PANTHER" id="PTHR14614">
    <property type="entry name" value="HEPATOCELLULAR CARCINOMA-ASSOCIATED ANTIGEN"/>
    <property type="match status" value="1"/>
</dbReference>
<dbReference type="EMBL" id="JAGSYN010000067">
    <property type="protein sequence ID" value="KAG7664676.1"/>
    <property type="molecule type" value="Genomic_DNA"/>
</dbReference>
<name>A0A8J5QQ62_9ASCO</name>
<evidence type="ECO:0000313" key="2">
    <source>
        <dbReference type="Proteomes" id="UP000694255"/>
    </source>
</evidence>
<dbReference type="Proteomes" id="UP000694255">
    <property type="component" value="Unassembled WGS sequence"/>
</dbReference>
<sequence length="324" mass="37250">MDKLYSYLNQRVNPKQLIISSECLTYDSQLSLVRHITKTILKINPYYAKIILREYIKHIENSSEEISDELYELFCSSLILNAVESPPDTPEIIKYYVNGLASKEYLGKDYESILVKETPKVITGSNTTGLRTWEAALYLSNFLNDGPEPPYDFRDSNVLELGCGTGLTSLALAKNYQHNYGSIRQIVMTDGSTSVFDNLYETLKSNNLQNEANIRCQQLIWGDDLNIQEDIDFLIGADITFDSTLLETLCFTINDFFVNKNTKFAIIAATVRSIETIKIWEEQLEKWFTSKWSIKSKIEKPESLTTNCWFRIGTQEIRVYEIHS</sequence>
<dbReference type="GeneID" id="73468573"/>
<keyword evidence="2" id="KW-1185">Reference proteome</keyword>
<reference evidence="1 2" key="1">
    <citation type="journal article" date="2021" name="DNA Res.">
        <title>Genome analysis of Candida subhashii reveals its hybrid nature and dual mitochondrial genome conformations.</title>
        <authorList>
            <person name="Mixao V."/>
            <person name="Hegedusova E."/>
            <person name="Saus E."/>
            <person name="Pryszcz L.P."/>
            <person name="Cillingova A."/>
            <person name="Nosek J."/>
            <person name="Gabaldon T."/>
        </authorList>
    </citation>
    <scope>NUCLEOTIDE SEQUENCE [LARGE SCALE GENOMIC DNA]</scope>
    <source>
        <strain evidence="1 2">CBS 10753</strain>
    </source>
</reference>